<evidence type="ECO:0000256" key="1">
    <source>
        <dbReference type="SAM" id="MobiDB-lite"/>
    </source>
</evidence>
<feature type="region of interest" description="Disordered" evidence="1">
    <location>
        <begin position="286"/>
        <end position="313"/>
    </location>
</feature>
<feature type="compositionally biased region" description="Basic and acidic residues" evidence="1">
    <location>
        <begin position="300"/>
        <end position="311"/>
    </location>
</feature>
<evidence type="ECO:0000313" key="2">
    <source>
        <dbReference type="EMBL" id="KAF2732579.1"/>
    </source>
</evidence>
<dbReference type="OrthoDB" id="3553547at2759"/>
<protein>
    <submittedName>
        <fullName evidence="2">Uncharacterized protein</fullName>
    </submittedName>
</protein>
<comment type="caution">
    <text evidence="2">The sequence shown here is derived from an EMBL/GenBank/DDBJ whole genome shotgun (WGS) entry which is preliminary data.</text>
</comment>
<sequence>MTHPADATNPGAFFSVDPMDPTLNRLARKQRQEHERRQARHPVLEGSFPDDSQPPDYGDELLPQPPSTNGSLTATSPSAARKGILKPPRVHFEHYDEGPPPPPPPPPPGLFPDHIADADGEVPQVPPPPPPKGAPMPMDIFLPAVDNHPYLSERANRLYSRFMEELERFVSMQGEVIRSRVLTQERREELRMLRENVSRCDASFIDHLRVCMTEGKPANDKKLQELFEAAQEARDLVGPKAAEYEPMEVKLGADEFALKEQYESLENRYDHFFRLNATSTTHVSVPSRIDFEPESTVSDAGDRELGEDQPRDYSLFQGRYIGEKVKVGQMPLPEGEPLPPEQAHPPASNTHYTPVSEVKNSSDHREAAKKLSGGDGDDRLEDLPGGAPDPASDIQEPNDLYLEVDDPFRSIGEIFSAPDEFEGFPEEMEMDQSLSDGDSLIVRSTDDETLSTLSEYLLSFDSTRDRVNRWLLHKLRVSPLEVYELRRAVLHKSPNVPDWANHVLDLWPKDSLGLGPRYHQGSIEGLTNTNKAGQTGVPAYPAISKSKRNHPRLRNFQSSTVVHPAELDELREPALSGAANIDPSTASGLRTISSR</sequence>
<organism evidence="2 3">
    <name type="scientific">Polyplosphaeria fusca</name>
    <dbReference type="NCBI Taxonomy" id="682080"/>
    <lineage>
        <taxon>Eukaryota</taxon>
        <taxon>Fungi</taxon>
        <taxon>Dikarya</taxon>
        <taxon>Ascomycota</taxon>
        <taxon>Pezizomycotina</taxon>
        <taxon>Dothideomycetes</taxon>
        <taxon>Pleosporomycetidae</taxon>
        <taxon>Pleosporales</taxon>
        <taxon>Tetraplosphaeriaceae</taxon>
        <taxon>Polyplosphaeria</taxon>
    </lineage>
</organism>
<dbReference type="EMBL" id="ML996174">
    <property type="protein sequence ID" value="KAF2732579.1"/>
    <property type="molecule type" value="Genomic_DNA"/>
</dbReference>
<gene>
    <name evidence="2" type="ORF">EJ04DRAFT_553918</name>
</gene>
<feature type="region of interest" description="Disordered" evidence="1">
    <location>
        <begin position="1"/>
        <end position="134"/>
    </location>
</feature>
<evidence type="ECO:0000313" key="3">
    <source>
        <dbReference type="Proteomes" id="UP000799444"/>
    </source>
</evidence>
<dbReference type="AlphaFoldDB" id="A0A9P4QTV4"/>
<feature type="compositionally biased region" description="Basic and acidic residues" evidence="1">
    <location>
        <begin position="360"/>
        <end position="369"/>
    </location>
</feature>
<feature type="compositionally biased region" description="Pro residues" evidence="1">
    <location>
        <begin position="124"/>
        <end position="134"/>
    </location>
</feature>
<name>A0A9P4QTV4_9PLEO</name>
<feature type="compositionally biased region" description="Pro residues" evidence="1">
    <location>
        <begin position="98"/>
        <end position="110"/>
    </location>
</feature>
<feature type="region of interest" description="Disordered" evidence="1">
    <location>
        <begin position="329"/>
        <end position="396"/>
    </location>
</feature>
<dbReference type="Proteomes" id="UP000799444">
    <property type="component" value="Unassembled WGS sequence"/>
</dbReference>
<proteinExistence type="predicted"/>
<feature type="compositionally biased region" description="Pro residues" evidence="1">
    <location>
        <begin position="334"/>
        <end position="343"/>
    </location>
</feature>
<accession>A0A9P4QTV4</accession>
<feature type="region of interest" description="Disordered" evidence="1">
    <location>
        <begin position="526"/>
        <end position="551"/>
    </location>
</feature>
<keyword evidence="3" id="KW-1185">Reference proteome</keyword>
<feature type="region of interest" description="Disordered" evidence="1">
    <location>
        <begin position="576"/>
        <end position="595"/>
    </location>
</feature>
<feature type="compositionally biased region" description="Polar residues" evidence="1">
    <location>
        <begin position="67"/>
        <end position="78"/>
    </location>
</feature>
<feature type="compositionally biased region" description="Polar residues" evidence="1">
    <location>
        <begin position="582"/>
        <end position="595"/>
    </location>
</feature>
<reference evidence="2" key="1">
    <citation type="journal article" date="2020" name="Stud. Mycol.">
        <title>101 Dothideomycetes genomes: a test case for predicting lifestyles and emergence of pathogens.</title>
        <authorList>
            <person name="Haridas S."/>
            <person name="Albert R."/>
            <person name="Binder M."/>
            <person name="Bloem J."/>
            <person name="Labutti K."/>
            <person name="Salamov A."/>
            <person name="Andreopoulos B."/>
            <person name="Baker S."/>
            <person name="Barry K."/>
            <person name="Bills G."/>
            <person name="Bluhm B."/>
            <person name="Cannon C."/>
            <person name="Castanera R."/>
            <person name="Culley D."/>
            <person name="Daum C."/>
            <person name="Ezra D."/>
            <person name="Gonzalez J."/>
            <person name="Henrissat B."/>
            <person name="Kuo A."/>
            <person name="Liang C."/>
            <person name="Lipzen A."/>
            <person name="Lutzoni F."/>
            <person name="Magnuson J."/>
            <person name="Mondo S."/>
            <person name="Nolan M."/>
            <person name="Ohm R."/>
            <person name="Pangilinan J."/>
            <person name="Park H.-J."/>
            <person name="Ramirez L."/>
            <person name="Alfaro M."/>
            <person name="Sun H."/>
            <person name="Tritt A."/>
            <person name="Yoshinaga Y."/>
            <person name="Zwiers L.-H."/>
            <person name="Turgeon B."/>
            <person name="Goodwin S."/>
            <person name="Spatafora J."/>
            <person name="Crous P."/>
            <person name="Grigoriev I."/>
        </authorList>
    </citation>
    <scope>NUCLEOTIDE SEQUENCE</scope>
    <source>
        <strain evidence="2">CBS 125425</strain>
    </source>
</reference>